<gene>
    <name evidence="3" type="ORF">P0Y53_08415</name>
</gene>
<evidence type="ECO:0000256" key="2">
    <source>
        <dbReference type="SAM" id="Phobius"/>
    </source>
</evidence>
<keyword evidence="2" id="KW-0472">Membrane</keyword>
<keyword evidence="2" id="KW-0812">Transmembrane</keyword>
<name>A0AAJ5WUA6_9BACT</name>
<evidence type="ECO:0000313" key="3">
    <source>
        <dbReference type="EMBL" id="WEK37524.1"/>
    </source>
</evidence>
<organism evidence="3 4">
    <name type="scientific">Candidatus Pseudobacter hemicellulosilyticus</name>
    <dbReference type="NCBI Taxonomy" id="3121375"/>
    <lineage>
        <taxon>Bacteria</taxon>
        <taxon>Pseudomonadati</taxon>
        <taxon>Bacteroidota</taxon>
        <taxon>Chitinophagia</taxon>
        <taxon>Chitinophagales</taxon>
        <taxon>Chitinophagaceae</taxon>
        <taxon>Pseudobacter</taxon>
    </lineage>
</organism>
<dbReference type="EMBL" id="CP119311">
    <property type="protein sequence ID" value="WEK37524.1"/>
    <property type="molecule type" value="Genomic_DNA"/>
</dbReference>
<dbReference type="Pfam" id="PF05656">
    <property type="entry name" value="DUF805"/>
    <property type="match status" value="1"/>
</dbReference>
<feature type="transmembrane region" description="Helical" evidence="2">
    <location>
        <begin position="46"/>
        <end position="64"/>
    </location>
</feature>
<dbReference type="PANTHER" id="PTHR34980:SF2">
    <property type="entry name" value="INNER MEMBRANE PROTEIN YHAH-RELATED"/>
    <property type="match status" value="1"/>
</dbReference>
<feature type="transmembrane region" description="Helical" evidence="2">
    <location>
        <begin position="76"/>
        <end position="93"/>
    </location>
</feature>
<evidence type="ECO:0000313" key="4">
    <source>
        <dbReference type="Proteomes" id="UP001220610"/>
    </source>
</evidence>
<evidence type="ECO:0000256" key="1">
    <source>
        <dbReference type="SAM" id="MobiDB-lite"/>
    </source>
</evidence>
<dbReference type="PANTHER" id="PTHR34980">
    <property type="entry name" value="INNER MEMBRANE PROTEIN-RELATED-RELATED"/>
    <property type="match status" value="1"/>
</dbReference>
<keyword evidence="2" id="KW-1133">Transmembrane helix</keyword>
<dbReference type="Proteomes" id="UP001220610">
    <property type="component" value="Chromosome"/>
</dbReference>
<feature type="compositionally biased region" description="Acidic residues" evidence="1">
    <location>
        <begin position="109"/>
        <end position="119"/>
    </location>
</feature>
<dbReference type="InterPro" id="IPR008523">
    <property type="entry name" value="DUF805"/>
</dbReference>
<protein>
    <submittedName>
        <fullName evidence="3">DUF805 domain-containing protein</fullName>
    </submittedName>
</protein>
<feature type="region of interest" description="Disordered" evidence="1">
    <location>
        <begin position="98"/>
        <end position="119"/>
    </location>
</feature>
<proteinExistence type="predicted"/>
<dbReference type="AlphaFoldDB" id="A0AAJ5WUA6"/>
<sequence length="119" mass="14172">MKYFFNALEKYATFSGRARRKEYWYFMLFHGIFVIFFSVFDLYLEFSLTYPLYALATLLPILALNARRMHDVGKSAWYMFIPIYSFILTLMEGDTGPNNYGPDPKNPEFEEFLQEEPIN</sequence>
<reference evidence="3" key="1">
    <citation type="submission" date="2023-03" db="EMBL/GenBank/DDBJ databases">
        <title>Andean soil-derived lignocellulolytic bacterial consortium as a source of novel taxa and putative plastic-active enzymes.</title>
        <authorList>
            <person name="Diaz-Garcia L."/>
            <person name="Chuvochina M."/>
            <person name="Feuerriegel G."/>
            <person name="Bunk B."/>
            <person name="Sproer C."/>
            <person name="Streit W.R."/>
            <person name="Rodriguez L.M."/>
            <person name="Overmann J."/>
            <person name="Jimenez D.J."/>
        </authorList>
    </citation>
    <scope>NUCLEOTIDE SEQUENCE</scope>
    <source>
        <strain evidence="3">MAG 7</strain>
    </source>
</reference>
<dbReference type="GO" id="GO:0005886">
    <property type="term" value="C:plasma membrane"/>
    <property type="evidence" value="ECO:0007669"/>
    <property type="project" value="TreeGrafter"/>
</dbReference>
<accession>A0AAJ5WUA6</accession>
<feature type="transmembrane region" description="Helical" evidence="2">
    <location>
        <begin position="23"/>
        <end position="40"/>
    </location>
</feature>